<dbReference type="Proteomes" id="UP000290365">
    <property type="component" value="Chromosome"/>
</dbReference>
<evidence type="ECO:0000313" key="1">
    <source>
        <dbReference type="EMBL" id="QBD74524.1"/>
    </source>
</evidence>
<dbReference type="RefSeq" id="WP_129885123.1">
    <property type="nucleotide sequence ID" value="NZ_CP035758.1"/>
</dbReference>
<evidence type="ECO:0008006" key="3">
    <source>
        <dbReference type="Google" id="ProtNLM"/>
    </source>
</evidence>
<dbReference type="AlphaFoldDB" id="A0A4P6JHM5"/>
<proteinExistence type="predicted"/>
<dbReference type="PANTHER" id="PTHR12631:SF10">
    <property type="entry name" value="BETA-XYLOSIDASE-LIKE PROTEIN-RELATED"/>
    <property type="match status" value="1"/>
</dbReference>
<dbReference type="EMBL" id="CP035758">
    <property type="protein sequence ID" value="QBD74524.1"/>
    <property type="molecule type" value="Genomic_DNA"/>
</dbReference>
<keyword evidence="2" id="KW-1185">Reference proteome</keyword>
<gene>
    <name evidence="1" type="ORF">EPA93_00340</name>
</gene>
<dbReference type="PANTHER" id="PTHR12631">
    <property type="entry name" value="ALPHA-L-IDURONIDASE"/>
    <property type="match status" value="1"/>
</dbReference>
<dbReference type="OrthoDB" id="138764at2"/>
<protein>
    <recommendedName>
        <fullName evidence="3">Glycoside hydrolase family 42 N-terminal domain-containing protein</fullName>
    </recommendedName>
</protein>
<organism evidence="1 2">
    <name type="scientific">Ktedonosporobacter rubrisoli</name>
    <dbReference type="NCBI Taxonomy" id="2509675"/>
    <lineage>
        <taxon>Bacteria</taxon>
        <taxon>Bacillati</taxon>
        <taxon>Chloroflexota</taxon>
        <taxon>Ktedonobacteria</taxon>
        <taxon>Ktedonobacterales</taxon>
        <taxon>Ktedonosporobacteraceae</taxon>
        <taxon>Ktedonosporobacter</taxon>
    </lineage>
</organism>
<evidence type="ECO:0000313" key="2">
    <source>
        <dbReference type="Proteomes" id="UP000290365"/>
    </source>
</evidence>
<dbReference type="Gene3D" id="3.20.20.80">
    <property type="entry name" value="Glycosidases"/>
    <property type="match status" value="1"/>
</dbReference>
<accession>A0A4P6JHM5</accession>
<sequence length="499" mass="57131">MLENQDKATNKITHYKRRDSGSPFGIVRGFVYGYEGVKADVFMPQLRALGAGAVRLFLFWNQMQPEPDCFVWDTVDTFLAQLEPADDAWIMLGSSSTWGTKQPSMLLPPSPASDLKAYYEFVHTLVSRCKGRVRYWQMDNEPNNAIFWAKGSAQEYVEQLKVFSRAVRAADPEARIILAGAVGLYHQPSETIRPEEQAEQDFFNQLLRDGADYFDIFDVHLYDEPYLIPDVLEDVRKKMAAHGYQKPIFVGEYNGPGFFEFTENMQAIYGMQVWTNFTSAVLSDDEKVQTAQSDAEQKAMKEFYARMEQLPAQTQMFMAGCPAQWQERRHRINCRQIVMRNLLALAAGAEKTFCWNLATETSDPYRLMDLLFDKFKLMDYEDGVVKKRYPAAETYSRMAHTMAGVESVERIELPERPGTYLFEVQRGKSGSLFVVWERRDTFSGEDEAPVAFDLPWRSQQAQAFDAFGEKVATRLTDGHLQLEITSTPVFILPNKGREG</sequence>
<name>A0A4P6JHM5_KTERU</name>
<dbReference type="GO" id="GO:0004553">
    <property type="term" value="F:hydrolase activity, hydrolyzing O-glycosyl compounds"/>
    <property type="evidence" value="ECO:0007669"/>
    <property type="project" value="TreeGrafter"/>
</dbReference>
<dbReference type="KEGG" id="kbs:EPA93_00340"/>
<reference evidence="1 2" key="1">
    <citation type="submission" date="2019-01" db="EMBL/GenBank/DDBJ databases">
        <title>Ktedonosporobacter rubrisoli SCAWS-G2.</title>
        <authorList>
            <person name="Huang Y."/>
            <person name="Yan B."/>
        </authorList>
    </citation>
    <scope>NUCLEOTIDE SEQUENCE [LARGE SCALE GENOMIC DNA]</scope>
    <source>
        <strain evidence="1 2">SCAWS-G2</strain>
    </source>
</reference>
<dbReference type="SUPFAM" id="SSF51445">
    <property type="entry name" value="(Trans)glycosidases"/>
    <property type="match status" value="1"/>
</dbReference>
<dbReference type="InterPro" id="IPR051923">
    <property type="entry name" value="Glycosyl_Hydrolase_39"/>
</dbReference>
<dbReference type="InterPro" id="IPR017853">
    <property type="entry name" value="GH"/>
</dbReference>